<name>A0A511CZ01_9PSEU</name>
<dbReference type="Pfam" id="PF00881">
    <property type="entry name" value="Nitroreductase"/>
    <property type="match status" value="1"/>
</dbReference>
<organism evidence="4 5">
    <name type="scientific">Pseudonocardia asaccharolytica DSM 44247 = NBRC 16224</name>
    <dbReference type="NCBI Taxonomy" id="1123024"/>
    <lineage>
        <taxon>Bacteria</taxon>
        <taxon>Bacillati</taxon>
        <taxon>Actinomycetota</taxon>
        <taxon>Actinomycetes</taxon>
        <taxon>Pseudonocardiales</taxon>
        <taxon>Pseudonocardiaceae</taxon>
        <taxon>Pseudonocardia</taxon>
    </lineage>
</organism>
<keyword evidence="5" id="KW-1185">Reference proteome</keyword>
<protein>
    <submittedName>
        <fullName evidence="4">Oxidoreductase</fullName>
    </submittedName>
</protein>
<dbReference type="Proteomes" id="UP000321328">
    <property type="component" value="Unassembled WGS sequence"/>
</dbReference>
<dbReference type="STRING" id="1123024.GCA_000423625_00575"/>
<dbReference type="InterPro" id="IPR029479">
    <property type="entry name" value="Nitroreductase"/>
</dbReference>
<proteinExistence type="inferred from homology"/>
<evidence type="ECO:0000256" key="1">
    <source>
        <dbReference type="ARBA" id="ARBA00007118"/>
    </source>
</evidence>
<dbReference type="SUPFAM" id="SSF55469">
    <property type="entry name" value="FMN-dependent nitroreductase-like"/>
    <property type="match status" value="1"/>
</dbReference>
<dbReference type="Gene3D" id="3.40.109.10">
    <property type="entry name" value="NADH Oxidase"/>
    <property type="match status" value="1"/>
</dbReference>
<evidence type="ECO:0000313" key="4">
    <source>
        <dbReference type="EMBL" id="GEL16484.1"/>
    </source>
</evidence>
<dbReference type="PANTHER" id="PTHR43673">
    <property type="entry name" value="NAD(P)H NITROREDUCTASE YDGI-RELATED"/>
    <property type="match status" value="1"/>
</dbReference>
<feature type="domain" description="Nitroreductase" evidence="3">
    <location>
        <begin position="15"/>
        <end position="191"/>
    </location>
</feature>
<gene>
    <name evidence="4" type="ORF">PA7_03210</name>
</gene>
<comment type="caution">
    <text evidence="4">The sequence shown here is derived from an EMBL/GenBank/DDBJ whole genome shotgun (WGS) entry which is preliminary data.</text>
</comment>
<dbReference type="AlphaFoldDB" id="A0A511CZ01"/>
<dbReference type="OrthoDB" id="3774920at2"/>
<dbReference type="EMBL" id="BJVI01000002">
    <property type="protein sequence ID" value="GEL16484.1"/>
    <property type="molecule type" value="Genomic_DNA"/>
</dbReference>
<dbReference type="InterPro" id="IPR000415">
    <property type="entry name" value="Nitroreductase-like"/>
</dbReference>
<accession>A0A511CZ01</accession>
<evidence type="ECO:0000313" key="5">
    <source>
        <dbReference type="Proteomes" id="UP000321328"/>
    </source>
</evidence>
<evidence type="ECO:0000256" key="2">
    <source>
        <dbReference type="ARBA" id="ARBA00023002"/>
    </source>
</evidence>
<dbReference type="PANTHER" id="PTHR43673:SF10">
    <property type="entry name" value="NADH DEHYDROGENASE_NAD(P)H NITROREDUCTASE XCC3605-RELATED"/>
    <property type="match status" value="1"/>
</dbReference>
<sequence length="221" mass="24076">MTELLPLNPDELLTTTRSVRKRLDLERPVPLEVIRECLEVALQAPTGSNAQSWHWIVVTDPGLKKAIAGYYAQSFDAYRRSASYSGARRFDDPARDATQTRVASSADHLAAHMAEVPVLVIGAIFVGLQLPAGNQAGLWGSLLPAAWSFQLAARARGLGSAWTTLHLEYEKEIAELLGIPARVRQGVLLPVAYTKGTDFKPAPRQSLDAVLHLNSWSPVSA</sequence>
<reference evidence="4 5" key="1">
    <citation type="submission" date="2019-07" db="EMBL/GenBank/DDBJ databases">
        <title>Whole genome shotgun sequence of Pseudonocardia asaccharolytica NBRC 16224.</title>
        <authorList>
            <person name="Hosoyama A."/>
            <person name="Uohara A."/>
            <person name="Ohji S."/>
            <person name="Ichikawa N."/>
        </authorList>
    </citation>
    <scope>NUCLEOTIDE SEQUENCE [LARGE SCALE GENOMIC DNA]</scope>
    <source>
        <strain evidence="4 5">NBRC 16224</strain>
    </source>
</reference>
<dbReference type="CDD" id="cd02062">
    <property type="entry name" value="Nitro_FMN_reductase"/>
    <property type="match status" value="1"/>
</dbReference>
<dbReference type="GO" id="GO:0016491">
    <property type="term" value="F:oxidoreductase activity"/>
    <property type="evidence" value="ECO:0007669"/>
    <property type="project" value="UniProtKB-KW"/>
</dbReference>
<dbReference type="RefSeq" id="WP_028928776.1">
    <property type="nucleotide sequence ID" value="NZ_AUII01000002.1"/>
</dbReference>
<evidence type="ECO:0000259" key="3">
    <source>
        <dbReference type="Pfam" id="PF00881"/>
    </source>
</evidence>
<keyword evidence="2" id="KW-0560">Oxidoreductase</keyword>
<comment type="similarity">
    <text evidence="1">Belongs to the nitroreductase family.</text>
</comment>